<dbReference type="InterPro" id="IPR036398">
    <property type="entry name" value="CA_dom_sf"/>
</dbReference>
<name>A0A813VES2_ADIRI</name>
<organism evidence="10 11">
    <name type="scientific">Adineta ricciae</name>
    <name type="common">Rotifer</name>
    <dbReference type="NCBI Taxonomy" id="249248"/>
    <lineage>
        <taxon>Eukaryota</taxon>
        <taxon>Metazoa</taxon>
        <taxon>Spiralia</taxon>
        <taxon>Gnathifera</taxon>
        <taxon>Rotifera</taxon>
        <taxon>Eurotatoria</taxon>
        <taxon>Bdelloidea</taxon>
        <taxon>Adinetida</taxon>
        <taxon>Adinetidae</taxon>
        <taxon>Adineta</taxon>
    </lineage>
</organism>
<comment type="caution">
    <text evidence="10">The sequence shown here is derived from an EMBL/GenBank/DDBJ whole genome shotgun (WGS) entry which is preliminary data.</text>
</comment>
<dbReference type="EC" id="4.2.1.1" evidence="3 8"/>
<comment type="similarity">
    <text evidence="2 8">Belongs to the alpha-carbonic anhydrase family.</text>
</comment>
<accession>A0A813VES2</accession>
<evidence type="ECO:0000313" key="11">
    <source>
        <dbReference type="Proteomes" id="UP000663828"/>
    </source>
</evidence>
<comment type="function">
    <text evidence="1 8">Reversible hydration of carbon dioxide.</text>
</comment>
<evidence type="ECO:0000313" key="10">
    <source>
        <dbReference type="EMBL" id="CAF0837355.1"/>
    </source>
</evidence>
<keyword evidence="4 8" id="KW-0479">Metal-binding</keyword>
<evidence type="ECO:0000256" key="8">
    <source>
        <dbReference type="RuleBase" id="RU367011"/>
    </source>
</evidence>
<dbReference type="PANTHER" id="PTHR18952">
    <property type="entry name" value="CARBONIC ANHYDRASE"/>
    <property type="match status" value="1"/>
</dbReference>
<keyword evidence="11" id="KW-1185">Reference proteome</keyword>
<dbReference type="GO" id="GO:0004089">
    <property type="term" value="F:carbonate dehydratase activity"/>
    <property type="evidence" value="ECO:0007669"/>
    <property type="project" value="UniProtKB-UniRule"/>
</dbReference>
<evidence type="ECO:0000256" key="5">
    <source>
        <dbReference type="ARBA" id="ARBA00022833"/>
    </source>
</evidence>
<dbReference type="InterPro" id="IPR023561">
    <property type="entry name" value="Carbonic_anhydrase_a-class"/>
</dbReference>
<evidence type="ECO:0000256" key="3">
    <source>
        <dbReference type="ARBA" id="ARBA00012925"/>
    </source>
</evidence>
<proteinExistence type="inferred from homology"/>
<dbReference type="AlphaFoldDB" id="A0A813VES2"/>
<reference evidence="10" key="1">
    <citation type="submission" date="2021-02" db="EMBL/GenBank/DDBJ databases">
        <authorList>
            <person name="Nowell W R."/>
        </authorList>
    </citation>
    <scope>NUCLEOTIDE SEQUENCE</scope>
</reference>
<evidence type="ECO:0000256" key="2">
    <source>
        <dbReference type="ARBA" id="ARBA00010718"/>
    </source>
</evidence>
<evidence type="ECO:0000259" key="9">
    <source>
        <dbReference type="PROSITE" id="PS51144"/>
    </source>
</evidence>
<comment type="cofactor">
    <cofactor evidence="8">
        <name>Zn(2+)</name>
        <dbReference type="ChEBI" id="CHEBI:29105"/>
    </cofactor>
</comment>
<evidence type="ECO:0000256" key="1">
    <source>
        <dbReference type="ARBA" id="ARBA00002904"/>
    </source>
</evidence>
<dbReference type="InterPro" id="IPR001148">
    <property type="entry name" value="CA_dom"/>
</dbReference>
<sequence length="260" mass="30143">MSLTTNANLPWTYDNPPEWYKRYPYANGTCQSPINIDTLDTIPHMYPPFVFSSKYYLDHLFTSTNTGQQIKTTLFKRTDDDSDDVLWFSGSSLPGRFHFVDFHLHWGHNVRCGSEHEINGHRFPAEVHFVYRNRNSEHIAVLAFFFTVVNDDAHDHSEWKRYAEVVSQLMKAHSTTTCTFNLGQLMPIVNGEFFRYVGSLTTPPCTEGIIWTVFSHTIPIKGKSLNLLRQNVLGTAYRPTQPLNGRTIFRNYYSKYDINL</sequence>
<dbReference type="Gene3D" id="3.10.200.10">
    <property type="entry name" value="Alpha carbonic anhydrase"/>
    <property type="match status" value="1"/>
</dbReference>
<evidence type="ECO:0000256" key="7">
    <source>
        <dbReference type="ARBA" id="ARBA00048348"/>
    </source>
</evidence>
<evidence type="ECO:0000256" key="4">
    <source>
        <dbReference type="ARBA" id="ARBA00022723"/>
    </source>
</evidence>
<dbReference type="PROSITE" id="PS00162">
    <property type="entry name" value="ALPHA_CA_1"/>
    <property type="match status" value="1"/>
</dbReference>
<evidence type="ECO:0000256" key="6">
    <source>
        <dbReference type="ARBA" id="ARBA00023239"/>
    </source>
</evidence>
<dbReference type="PANTHER" id="PTHR18952:SF265">
    <property type="entry name" value="CARBONIC ANHYDRASE"/>
    <property type="match status" value="1"/>
</dbReference>
<feature type="domain" description="Alpha-carbonic anhydrase" evidence="9">
    <location>
        <begin position="9"/>
        <end position="252"/>
    </location>
</feature>
<dbReference type="EMBL" id="CAJNOR010000200">
    <property type="protein sequence ID" value="CAF0837355.1"/>
    <property type="molecule type" value="Genomic_DNA"/>
</dbReference>
<keyword evidence="5 8" id="KW-0862">Zinc</keyword>
<gene>
    <name evidence="10" type="ORF">XAT740_LOCUS4782</name>
</gene>
<dbReference type="InterPro" id="IPR018338">
    <property type="entry name" value="Carbonic_anhydrase_a-class_CS"/>
</dbReference>
<dbReference type="Pfam" id="PF00194">
    <property type="entry name" value="Carb_anhydrase"/>
    <property type="match status" value="1"/>
</dbReference>
<protein>
    <recommendedName>
        <fullName evidence="3 8">Carbonic anhydrase</fullName>
        <ecNumber evidence="3 8">4.2.1.1</ecNumber>
    </recommendedName>
</protein>
<dbReference type="SMART" id="SM01057">
    <property type="entry name" value="Carb_anhydrase"/>
    <property type="match status" value="1"/>
</dbReference>
<comment type="catalytic activity">
    <reaction evidence="7 8">
        <text>hydrogencarbonate + H(+) = CO2 + H2O</text>
        <dbReference type="Rhea" id="RHEA:10748"/>
        <dbReference type="ChEBI" id="CHEBI:15377"/>
        <dbReference type="ChEBI" id="CHEBI:15378"/>
        <dbReference type="ChEBI" id="CHEBI:16526"/>
        <dbReference type="ChEBI" id="CHEBI:17544"/>
        <dbReference type="EC" id="4.2.1.1"/>
    </reaction>
</comment>
<dbReference type="GO" id="GO:0008270">
    <property type="term" value="F:zinc ion binding"/>
    <property type="evidence" value="ECO:0007669"/>
    <property type="project" value="UniProtKB-UniRule"/>
</dbReference>
<dbReference type="Proteomes" id="UP000663828">
    <property type="component" value="Unassembled WGS sequence"/>
</dbReference>
<dbReference type="PROSITE" id="PS51144">
    <property type="entry name" value="ALPHA_CA_2"/>
    <property type="match status" value="1"/>
</dbReference>
<dbReference type="GO" id="GO:0005886">
    <property type="term" value="C:plasma membrane"/>
    <property type="evidence" value="ECO:0007669"/>
    <property type="project" value="TreeGrafter"/>
</dbReference>
<dbReference type="CDD" id="cd00326">
    <property type="entry name" value="alpha_CA"/>
    <property type="match status" value="1"/>
</dbReference>
<keyword evidence="6 8" id="KW-0456">Lyase</keyword>
<dbReference type="SUPFAM" id="SSF51069">
    <property type="entry name" value="Carbonic anhydrase"/>
    <property type="match status" value="1"/>
</dbReference>